<feature type="signal peptide" evidence="1">
    <location>
        <begin position="1"/>
        <end position="21"/>
    </location>
</feature>
<dbReference type="KEGG" id="lamb:KBB96_04190"/>
<evidence type="ECO:0000256" key="1">
    <source>
        <dbReference type="SAM" id="SignalP"/>
    </source>
</evidence>
<reference evidence="2" key="1">
    <citation type="submission" date="2021-04" db="EMBL/GenBank/DDBJ databases">
        <title>Luteolibacter sp. 32A isolated from the skin of an Anderson's salamander (Ambystoma andersonii).</title>
        <authorList>
            <person name="Spergser J."/>
            <person name="Busse H.-J."/>
        </authorList>
    </citation>
    <scope>NUCLEOTIDE SEQUENCE</scope>
    <source>
        <strain evidence="2">32A</strain>
    </source>
</reference>
<proteinExistence type="predicted"/>
<keyword evidence="1" id="KW-0732">Signal</keyword>
<dbReference type="Gene3D" id="1.25.40.10">
    <property type="entry name" value="Tetratricopeptide repeat domain"/>
    <property type="match status" value="1"/>
</dbReference>
<sequence>MKRFTAALATVALATVVTARAAEPVRIIFQGGRAIPIEALELKGANFVVTAAQDGLTVGQSVPSNTADHVFGDKPEGINKGIGFLLTGEPVKALGALEPIVTAHKVTGPVPGNFWVETARAAILAYADMGNAAKAEDLAKALADATPESGPDPVLGLARALLMSASTKLDARVAAFDEFINDNSPTDIAAYASYFKGQYLQKGKQDARALEAWSVVTCLYPTGGNILNGAAELASSQYLFNHKRRDEAVVLLEAAARDARNSPVADEAKKRLESMK</sequence>
<evidence type="ECO:0000313" key="3">
    <source>
        <dbReference type="Proteomes" id="UP000676169"/>
    </source>
</evidence>
<gene>
    <name evidence="2" type="ORF">KBB96_04190</name>
</gene>
<name>A0A975J138_9BACT</name>
<dbReference type="InterPro" id="IPR011990">
    <property type="entry name" value="TPR-like_helical_dom_sf"/>
</dbReference>
<organism evidence="2 3">
    <name type="scientific">Luteolibacter ambystomatis</name>
    <dbReference type="NCBI Taxonomy" id="2824561"/>
    <lineage>
        <taxon>Bacteria</taxon>
        <taxon>Pseudomonadati</taxon>
        <taxon>Verrucomicrobiota</taxon>
        <taxon>Verrucomicrobiia</taxon>
        <taxon>Verrucomicrobiales</taxon>
        <taxon>Verrucomicrobiaceae</taxon>
        <taxon>Luteolibacter</taxon>
    </lineage>
</organism>
<dbReference type="RefSeq" id="WP_211632639.1">
    <property type="nucleotide sequence ID" value="NZ_CP073100.1"/>
</dbReference>
<dbReference type="AlphaFoldDB" id="A0A975J138"/>
<protein>
    <recommendedName>
        <fullName evidence="4">Tetratricopeptide repeat protein</fullName>
    </recommendedName>
</protein>
<accession>A0A975J138</accession>
<evidence type="ECO:0008006" key="4">
    <source>
        <dbReference type="Google" id="ProtNLM"/>
    </source>
</evidence>
<keyword evidence="3" id="KW-1185">Reference proteome</keyword>
<evidence type="ECO:0000313" key="2">
    <source>
        <dbReference type="EMBL" id="QUE52093.1"/>
    </source>
</evidence>
<feature type="chain" id="PRO_5036687673" description="Tetratricopeptide repeat protein" evidence="1">
    <location>
        <begin position="22"/>
        <end position="276"/>
    </location>
</feature>
<dbReference type="Proteomes" id="UP000676169">
    <property type="component" value="Chromosome"/>
</dbReference>
<dbReference type="EMBL" id="CP073100">
    <property type="protein sequence ID" value="QUE52093.1"/>
    <property type="molecule type" value="Genomic_DNA"/>
</dbReference>